<evidence type="ECO:0000256" key="3">
    <source>
        <dbReference type="ARBA" id="ARBA00022989"/>
    </source>
</evidence>
<feature type="transmembrane region" description="Helical" evidence="5">
    <location>
        <begin position="246"/>
        <end position="265"/>
    </location>
</feature>
<keyword evidence="3 5" id="KW-1133">Transmembrane helix</keyword>
<comment type="caution">
    <text evidence="6">The sequence shown here is derived from an EMBL/GenBank/DDBJ whole genome shotgun (WGS) entry which is preliminary data.</text>
</comment>
<dbReference type="CDD" id="cd16914">
    <property type="entry name" value="EcfT"/>
    <property type="match status" value="1"/>
</dbReference>
<evidence type="ECO:0000256" key="1">
    <source>
        <dbReference type="ARBA" id="ARBA00004141"/>
    </source>
</evidence>
<evidence type="ECO:0000256" key="2">
    <source>
        <dbReference type="ARBA" id="ARBA00022692"/>
    </source>
</evidence>
<gene>
    <name evidence="6" type="ORF">ACCQ42_01035</name>
</gene>
<dbReference type="PANTHER" id="PTHR33514">
    <property type="entry name" value="PROTEIN ABCI12, CHLOROPLASTIC"/>
    <property type="match status" value="1"/>
</dbReference>
<protein>
    <submittedName>
        <fullName evidence="6">Energy-coupling factor transporter transmembrane protein EcfT</fullName>
    </submittedName>
</protein>
<dbReference type="InterPro" id="IPR003339">
    <property type="entry name" value="ABC/ECF_trnsptr_transmembrane"/>
</dbReference>
<dbReference type="RefSeq" id="WP_410035092.1">
    <property type="nucleotide sequence ID" value="NZ_JBGMEF010000005.1"/>
</dbReference>
<dbReference type="Proteomes" id="UP001637994">
    <property type="component" value="Unassembled WGS sequence"/>
</dbReference>
<proteinExistence type="predicted"/>
<evidence type="ECO:0000313" key="7">
    <source>
        <dbReference type="Proteomes" id="UP001637994"/>
    </source>
</evidence>
<comment type="subcellular location">
    <subcellularLocation>
        <location evidence="1">Membrane</location>
        <topology evidence="1">Multi-pass membrane protein</topology>
    </subcellularLocation>
</comment>
<keyword evidence="4 5" id="KW-0472">Membrane</keyword>
<reference evidence="6 7" key="1">
    <citation type="journal article" date="2025" name="Anaerobe">
        <title>Description of Anaerococcus kampingiae sp. nov., Anaerococcus groningensis sp. nov., Anaerococcus martiniensis sp. nov., and Anaerococcus cruorum sp. nov., isolated from human clinical specimens.</title>
        <authorList>
            <person name="Boiten K.E."/>
            <person name="Meijer J."/>
            <person name="van Wezel E.M."/>
            <person name="Veloo A.C.M."/>
        </authorList>
    </citation>
    <scope>NUCLEOTIDE SEQUENCE [LARGE SCALE GENOMIC DNA]</scope>
    <source>
        <strain evidence="6 7">ENR0874</strain>
    </source>
</reference>
<evidence type="ECO:0000256" key="5">
    <source>
        <dbReference type="SAM" id="Phobius"/>
    </source>
</evidence>
<feature type="transmembrane region" description="Helical" evidence="5">
    <location>
        <begin position="113"/>
        <end position="135"/>
    </location>
</feature>
<accession>A0ABW9MAS0</accession>
<feature type="transmembrane region" description="Helical" evidence="5">
    <location>
        <begin position="63"/>
        <end position="84"/>
    </location>
</feature>
<evidence type="ECO:0000256" key="4">
    <source>
        <dbReference type="ARBA" id="ARBA00023136"/>
    </source>
</evidence>
<feature type="transmembrane region" description="Helical" evidence="5">
    <location>
        <begin position="23"/>
        <end position="51"/>
    </location>
</feature>
<evidence type="ECO:0000313" key="6">
    <source>
        <dbReference type="EMBL" id="MFO3666359.1"/>
    </source>
</evidence>
<keyword evidence="7" id="KW-1185">Reference proteome</keyword>
<keyword evidence="2 5" id="KW-0812">Transmembrane</keyword>
<name>A0ABW9MAS0_9FIRM</name>
<dbReference type="Pfam" id="PF02361">
    <property type="entry name" value="CbiQ"/>
    <property type="match status" value="1"/>
</dbReference>
<dbReference type="PANTHER" id="PTHR33514:SF1">
    <property type="entry name" value="ABC TRANSPORTER PERMEASE"/>
    <property type="match status" value="1"/>
</dbReference>
<sequence>MNNTLGYIKKDTLVHDLSGASKLIAFILLSIIVMTSFDTRFLIFVMVLSLITMKVAKIKWEEISFLVKIVAVFSIINLLAIYIFEPEYGVKLYGTRTVLWEGFGRYSLTAEQLFYELNVGLKYFSTIPLAIIFILTTDPSEFSSSLNRIGLSYKISYAVALALRYIPDIQASYYDIRSASQARGIEMSGKASFVKRVKASSNIVLPLIFDSLERIETISQAMELRRFGKNKERTWYRAKPFKKADIFVIIGVILIVGMGVGLFFVNGGRFFNPFYPR</sequence>
<organism evidence="6 7">
    <name type="scientific">Anaerococcus kampingae</name>
    <dbReference type="NCBI Taxonomy" id="3115614"/>
    <lineage>
        <taxon>Bacteria</taxon>
        <taxon>Bacillati</taxon>
        <taxon>Bacillota</taxon>
        <taxon>Tissierellia</taxon>
        <taxon>Tissierellales</taxon>
        <taxon>Peptoniphilaceae</taxon>
        <taxon>Anaerococcus</taxon>
    </lineage>
</organism>
<dbReference type="EMBL" id="JBGMEF010000005">
    <property type="protein sequence ID" value="MFO3666359.1"/>
    <property type="molecule type" value="Genomic_DNA"/>
</dbReference>